<evidence type="ECO:0000256" key="3">
    <source>
        <dbReference type="ARBA" id="ARBA00022806"/>
    </source>
</evidence>
<dbReference type="PANTHER" id="PTHR43788:SF8">
    <property type="entry name" value="DNA-BINDING PROTEIN SMUBP-2"/>
    <property type="match status" value="1"/>
</dbReference>
<evidence type="ECO:0000313" key="8">
    <source>
        <dbReference type="Proteomes" id="UP001642720"/>
    </source>
</evidence>
<dbReference type="Proteomes" id="UP001642720">
    <property type="component" value="Unassembled WGS sequence"/>
</dbReference>
<keyword evidence="3" id="KW-0347">Helicase</keyword>
<dbReference type="InterPro" id="IPR041679">
    <property type="entry name" value="DNA2/NAM7-like_C"/>
</dbReference>
<comment type="caution">
    <text evidence="7">The sequence shown here is derived from an EMBL/GenBank/DDBJ whole genome shotgun (WGS) entry which is preliminary data.</text>
</comment>
<feature type="compositionally biased region" description="Gly residues" evidence="5">
    <location>
        <begin position="1032"/>
        <end position="1047"/>
    </location>
</feature>
<organism evidence="7 8">
    <name type="scientific">Trichoderma ghanense</name>
    <dbReference type="NCBI Taxonomy" id="65468"/>
    <lineage>
        <taxon>Eukaryota</taxon>
        <taxon>Fungi</taxon>
        <taxon>Dikarya</taxon>
        <taxon>Ascomycota</taxon>
        <taxon>Pezizomycotina</taxon>
        <taxon>Sordariomycetes</taxon>
        <taxon>Hypocreomycetidae</taxon>
        <taxon>Hypocreales</taxon>
        <taxon>Hypocreaceae</taxon>
        <taxon>Trichoderma</taxon>
    </lineage>
</organism>
<sequence>MSQSKSAEPDAHYWKPCALEMGGWLFGGRGLGIQTAIQTVLHVHREPEATSWQGFTIEIPLGERNEDDGFGVTHKYDRRHIKTITADHYSIEVHFPHGSQFIINELSEDTLAKLPDTKKKMSWLEVHLKERPTVKGFGMPFANPGHPSEGFVNRNAAIKGKTLLDILQQESFYFIVAAPKGPLEKYWAQELPAPFRYPYGQQHFWDEGRYDEILPETRGKQFPPAMSFDDDNEHMAALTQSQVQDIMWVHKAALEIAEIPLRGYFVPAKDGPIEECNFFYAIVPLDKAFLDKYEDAWRRLTKHPLLNLKVWEKEDDQVAVEWTARIQEASRGIDVLDCHPLDINDLVLHVRKPREEDLKCDFIPVKNCVSLEFPDQVADFKLKVNATWEFRPNAGPSNPVACGMPKEKKDGESERVPIPEDVKFRMALHRALLRGNGFYDVLVQSADEVDELAENLATADLDVGVTEKGNLLLPKRLPVIDLINLPDEHLKALMEEALPADRQRFVKYLSERPLGLGAITAGPGFGKTTALAIGTLAMAATLGQIYGTAPTHVATDNFAERLDRITKSVTRRRNQGKADGDSARARRALVVRGYLLSEEFTAFHNILRDPRMGEKVAASRKWKPDAHWKLHLSPSYWLLKALRFRDHEMVSPLHEDDPVAIFGLQAYVDKTPRYQGLRDVATGAISWAEYEKEKLEPQFVETLMAGVYRNAHILCTTPSQSCKMLFKEWKEEKAKGIAVDEAGNINRPDLYRVWGNTLLPCLMGGDDLQLPPTVMTMDEKDAEGNHLNRLGKDGKISALEFLRTSGWPIYRLKTQLRMAKGLFDTCHREVYSDVPFNYGGQSDLSNHATGVQLEKYLKGRFPNLTAPPAGSLSEVFVHCQGTECIVDEATHSKRNPDQVANALDFLADMVRTGRFNPRDFAIITPYAANVGLTERRREKPEYAILSAMPPAATVDSFQGREADIMVAIMGTTEEVGPGFTTDAHRLNVMLSRQRSGLLVFGDINVMGTPEPAPEPGSGRGSRGNRGDRGGRGCRGNRGGRVGRGGGKNFVVENNGVRKVVREGMLHKVLNGWKTSGRVVTLPPRPKRKPKATAVSSQQARAEVGPSRQAQAEAGPSRQAKAEAGPSSQEKFVADW</sequence>
<evidence type="ECO:0000256" key="1">
    <source>
        <dbReference type="ARBA" id="ARBA00022741"/>
    </source>
</evidence>
<gene>
    <name evidence="7" type="ORF">CCMA1212_005566</name>
</gene>
<dbReference type="Gene3D" id="3.40.50.300">
    <property type="entry name" value="P-loop containing nucleotide triphosphate hydrolases"/>
    <property type="match status" value="2"/>
</dbReference>
<dbReference type="PANTHER" id="PTHR43788">
    <property type="entry name" value="DNA2/NAM7 HELICASE FAMILY MEMBER"/>
    <property type="match status" value="1"/>
</dbReference>
<feature type="region of interest" description="Disordered" evidence="5">
    <location>
        <begin position="1076"/>
        <end position="1135"/>
    </location>
</feature>
<proteinExistence type="predicted"/>
<dbReference type="CDD" id="cd18808">
    <property type="entry name" value="SF1_C_Upf1"/>
    <property type="match status" value="1"/>
</dbReference>
<keyword evidence="4" id="KW-0067">ATP-binding</keyword>
<evidence type="ECO:0000256" key="2">
    <source>
        <dbReference type="ARBA" id="ARBA00022801"/>
    </source>
</evidence>
<keyword evidence="1" id="KW-0547">Nucleotide-binding</keyword>
<keyword evidence="8" id="KW-1185">Reference proteome</keyword>
<dbReference type="Pfam" id="PF13087">
    <property type="entry name" value="AAA_12"/>
    <property type="match status" value="1"/>
</dbReference>
<protein>
    <submittedName>
        <fullName evidence="7">Regulator of nonsense transcripts 1</fullName>
    </submittedName>
</protein>
<dbReference type="SUPFAM" id="SSF52540">
    <property type="entry name" value="P-loop containing nucleoside triphosphate hydrolases"/>
    <property type="match status" value="1"/>
</dbReference>
<dbReference type="InterPro" id="IPR027417">
    <property type="entry name" value="P-loop_NTPase"/>
</dbReference>
<dbReference type="RefSeq" id="XP_073558986.1">
    <property type="nucleotide sequence ID" value="XM_073702823.1"/>
</dbReference>
<evidence type="ECO:0000313" key="7">
    <source>
        <dbReference type="EMBL" id="TFB02785.1"/>
    </source>
</evidence>
<name>A0ABY2H622_9HYPO</name>
<dbReference type="InterPro" id="IPR050534">
    <property type="entry name" value="Coronavir_polyprotein_1ab"/>
</dbReference>
<keyword evidence="2" id="KW-0378">Hydrolase</keyword>
<evidence type="ECO:0000256" key="4">
    <source>
        <dbReference type="ARBA" id="ARBA00022840"/>
    </source>
</evidence>
<evidence type="ECO:0000256" key="5">
    <source>
        <dbReference type="SAM" id="MobiDB-lite"/>
    </source>
</evidence>
<accession>A0ABY2H622</accession>
<dbReference type="EMBL" id="PPTA01000006">
    <property type="protein sequence ID" value="TFB02785.1"/>
    <property type="molecule type" value="Genomic_DNA"/>
</dbReference>
<feature type="region of interest" description="Disordered" evidence="5">
    <location>
        <begin position="1006"/>
        <end position="1049"/>
    </location>
</feature>
<feature type="domain" description="DNA2/NAM7 helicase-like C-terminal" evidence="6">
    <location>
        <begin position="797"/>
        <end position="1003"/>
    </location>
</feature>
<reference evidence="7 8" key="1">
    <citation type="submission" date="2018-01" db="EMBL/GenBank/DDBJ databases">
        <title>Genome characterization of the sugarcane-associated fungus Trichoderma ghanense CCMA-1212 and their application in lignocelulose bioconversion.</title>
        <authorList>
            <person name="Steindorff A.S."/>
            <person name="Mendes T.D."/>
            <person name="Vilela E.S.D."/>
            <person name="Rodrigues D.S."/>
            <person name="Formighieri E.F."/>
            <person name="Melo I.S."/>
            <person name="Favaro L.C.L."/>
        </authorList>
    </citation>
    <scope>NUCLEOTIDE SEQUENCE [LARGE SCALE GENOMIC DNA]</scope>
    <source>
        <strain evidence="7 8">CCMA-1212</strain>
    </source>
</reference>
<evidence type="ECO:0000259" key="6">
    <source>
        <dbReference type="Pfam" id="PF13087"/>
    </source>
</evidence>
<dbReference type="GeneID" id="300577273"/>
<dbReference type="InterPro" id="IPR047187">
    <property type="entry name" value="SF1_C_Upf1"/>
</dbReference>